<dbReference type="InterPro" id="IPR005474">
    <property type="entry name" value="Transketolase_N"/>
</dbReference>
<dbReference type="NCBIfam" id="TIGR00232">
    <property type="entry name" value="tktlase_bact"/>
    <property type="match status" value="1"/>
</dbReference>
<dbReference type="GO" id="GO:0005829">
    <property type="term" value="C:cytosol"/>
    <property type="evidence" value="ECO:0007669"/>
    <property type="project" value="TreeGrafter"/>
</dbReference>
<dbReference type="GO" id="GO:0006098">
    <property type="term" value="P:pentose-phosphate shunt"/>
    <property type="evidence" value="ECO:0007669"/>
    <property type="project" value="TreeGrafter"/>
</dbReference>
<feature type="binding site" evidence="12">
    <location>
        <position position="462"/>
    </location>
    <ligand>
        <name>substrate</name>
    </ligand>
</feature>
<comment type="subunit">
    <text evidence="2 16">Homodimer.</text>
</comment>
<dbReference type="CDD" id="cd07033">
    <property type="entry name" value="TPP_PYR_DXS_TK_like"/>
    <property type="match status" value="1"/>
</dbReference>
<keyword evidence="7 14" id="KW-0460">Magnesium</keyword>
<feature type="active site" description="Proton donor" evidence="11">
    <location>
        <position position="404"/>
    </location>
</feature>
<feature type="binding site" evidence="14">
    <location>
        <position position="186"/>
    </location>
    <ligand>
        <name>Mg(2+)</name>
        <dbReference type="ChEBI" id="CHEBI:18420"/>
    </ligand>
</feature>
<dbReference type="PANTHER" id="PTHR43522:SF2">
    <property type="entry name" value="TRANSKETOLASE 1-RELATED"/>
    <property type="match status" value="1"/>
</dbReference>
<keyword evidence="5 14" id="KW-0479">Metal-binding</keyword>
<organism evidence="18 19">
    <name type="scientific">Parasphingopyxis marina</name>
    <dbReference type="NCBI Taxonomy" id="2761622"/>
    <lineage>
        <taxon>Bacteria</taxon>
        <taxon>Pseudomonadati</taxon>
        <taxon>Pseudomonadota</taxon>
        <taxon>Alphaproteobacteria</taxon>
        <taxon>Sphingomonadales</taxon>
        <taxon>Sphingomonadaceae</taxon>
        <taxon>Parasphingopyxis</taxon>
    </lineage>
</organism>
<feature type="binding site" evidence="12">
    <location>
        <position position="258"/>
    </location>
    <ligand>
        <name>substrate</name>
    </ligand>
</feature>
<evidence type="ECO:0000256" key="15">
    <source>
        <dbReference type="PIRSR" id="PIRSR605478-5"/>
    </source>
</evidence>
<feature type="site" description="Important for catalytic activity" evidence="15">
    <location>
        <position position="27"/>
    </location>
</feature>
<evidence type="ECO:0000256" key="11">
    <source>
        <dbReference type="PIRSR" id="PIRSR605478-1"/>
    </source>
</evidence>
<evidence type="ECO:0000256" key="8">
    <source>
        <dbReference type="ARBA" id="ARBA00023052"/>
    </source>
</evidence>
<feature type="binding site" evidence="13">
    <location>
        <position position="258"/>
    </location>
    <ligand>
        <name>thiamine diphosphate</name>
        <dbReference type="ChEBI" id="CHEBI:58937"/>
    </ligand>
</feature>
<evidence type="ECO:0000256" key="9">
    <source>
        <dbReference type="ARBA" id="ARBA00049473"/>
    </source>
</evidence>
<feature type="binding site" evidence="12">
    <location>
        <position position="466"/>
    </location>
    <ligand>
        <name>substrate</name>
    </ligand>
</feature>
<dbReference type="RefSeq" id="WP_185800769.1">
    <property type="nucleotide sequence ID" value="NZ_JACJVJ010000001.1"/>
</dbReference>
<accession>A0A842HYY7</accession>
<dbReference type="Gene3D" id="3.40.50.970">
    <property type="match status" value="2"/>
</dbReference>
<dbReference type="InterPro" id="IPR005475">
    <property type="entry name" value="Transketolase-like_Pyr-bd"/>
</dbReference>
<feature type="binding site" evidence="13">
    <location>
        <position position="67"/>
    </location>
    <ligand>
        <name>thiamine diphosphate</name>
        <dbReference type="ChEBI" id="CHEBI:58937"/>
    </ligand>
</feature>
<protein>
    <recommendedName>
        <fullName evidence="3 10">Transketolase</fullName>
        <ecNumber evidence="3 10">2.2.1.1</ecNumber>
    </recommendedName>
</protein>
<dbReference type="InterPro" id="IPR033247">
    <property type="entry name" value="Transketolase_fam"/>
</dbReference>
<comment type="cofactor">
    <cofactor evidence="16">
        <name>Mg(2+)</name>
        <dbReference type="ChEBI" id="CHEBI:18420"/>
    </cofactor>
    <cofactor evidence="16">
        <name>Ca(2+)</name>
        <dbReference type="ChEBI" id="CHEBI:29108"/>
    </cofactor>
    <cofactor evidence="16">
        <name>Mn(2+)</name>
        <dbReference type="ChEBI" id="CHEBI:29035"/>
    </cofactor>
    <cofactor evidence="16">
        <name>Co(2+)</name>
        <dbReference type="ChEBI" id="CHEBI:48828"/>
    </cofactor>
    <text evidence="16">Binds 1 Mg(2+) ion per subunit. Can also utilize other divalent metal cations, such as Ca(2+), Mn(2+) and Co(2+).</text>
</comment>
<proteinExistence type="inferred from homology"/>
<evidence type="ECO:0000256" key="16">
    <source>
        <dbReference type="RuleBase" id="RU004996"/>
    </source>
</evidence>
<comment type="catalytic activity">
    <reaction evidence="9 16">
        <text>D-sedoheptulose 7-phosphate + D-glyceraldehyde 3-phosphate = aldehydo-D-ribose 5-phosphate + D-xylulose 5-phosphate</text>
        <dbReference type="Rhea" id="RHEA:10508"/>
        <dbReference type="ChEBI" id="CHEBI:57483"/>
        <dbReference type="ChEBI" id="CHEBI:57737"/>
        <dbReference type="ChEBI" id="CHEBI:58273"/>
        <dbReference type="ChEBI" id="CHEBI:59776"/>
        <dbReference type="EC" id="2.2.1.1"/>
    </reaction>
</comment>
<comment type="cofactor">
    <cofactor evidence="13">
        <name>thiamine diphosphate</name>
        <dbReference type="ChEBI" id="CHEBI:58937"/>
    </cofactor>
    <text evidence="13">Binds 1 thiamine pyrophosphate per subunit. During the reaction, the substrate forms a covalent intermediate with the cofactor.</text>
</comment>
<feature type="binding site" evidence="12">
    <location>
        <position position="454"/>
    </location>
    <ligand>
        <name>substrate</name>
    </ligand>
</feature>
<feature type="binding site" evidence="13">
    <location>
        <begin position="116"/>
        <end position="118"/>
    </location>
    <ligand>
        <name>thiamine diphosphate</name>
        <dbReference type="ChEBI" id="CHEBI:58937"/>
    </ligand>
</feature>
<evidence type="ECO:0000256" key="6">
    <source>
        <dbReference type="ARBA" id="ARBA00022837"/>
    </source>
</evidence>
<keyword evidence="8 13" id="KW-0786">Thiamine pyrophosphate</keyword>
<evidence type="ECO:0000313" key="19">
    <source>
        <dbReference type="Proteomes" id="UP000564378"/>
    </source>
</evidence>
<comment type="caution">
    <text evidence="18">The sequence shown here is derived from an EMBL/GenBank/DDBJ whole genome shotgun (WGS) entry which is preliminary data.</text>
</comment>
<dbReference type="Pfam" id="PF00456">
    <property type="entry name" value="Transketolase_N"/>
    <property type="match status" value="1"/>
</dbReference>
<dbReference type="InterPro" id="IPR055152">
    <property type="entry name" value="Transketolase-like_C_2"/>
</dbReference>
<feature type="binding site" evidence="13">
    <location>
        <position position="184"/>
    </location>
    <ligand>
        <name>thiamine diphosphate</name>
        <dbReference type="ChEBI" id="CHEBI:58937"/>
    </ligand>
</feature>
<evidence type="ECO:0000256" key="1">
    <source>
        <dbReference type="ARBA" id="ARBA00007131"/>
    </source>
</evidence>
<dbReference type="CDD" id="cd02012">
    <property type="entry name" value="TPP_TK"/>
    <property type="match status" value="1"/>
</dbReference>
<dbReference type="GO" id="GO:0046872">
    <property type="term" value="F:metal ion binding"/>
    <property type="evidence" value="ECO:0007669"/>
    <property type="project" value="UniProtKB-KW"/>
</dbReference>
<dbReference type="Gene3D" id="3.40.50.920">
    <property type="match status" value="1"/>
</dbReference>
<comment type="similarity">
    <text evidence="1 16">Belongs to the transketolase family.</text>
</comment>
<dbReference type="SUPFAM" id="SSF52922">
    <property type="entry name" value="TK C-terminal domain-like"/>
    <property type="match status" value="1"/>
</dbReference>
<dbReference type="EMBL" id="JACJVJ010000001">
    <property type="protein sequence ID" value="MBC2777569.1"/>
    <property type="molecule type" value="Genomic_DNA"/>
</dbReference>
<dbReference type="InterPro" id="IPR020826">
    <property type="entry name" value="Transketolase_BS"/>
</dbReference>
<evidence type="ECO:0000256" key="14">
    <source>
        <dbReference type="PIRSR" id="PIRSR605478-4"/>
    </source>
</evidence>
<dbReference type="GO" id="GO:0004802">
    <property type="term" value="F:transketolase activity"/>
    <property type="evidence" value="ECO:0007669"/>
    <property type="project" value="UniProtKB-UniRule"/>
</dbReference>
<feature type="binding site" evidence="13">
    <location>
        <position position="430"/>
    </location>
    <ligand>
        <name>thiamine diphosphate</name>
        <dbReference type="ChEBI" id="CHEBI:58937"/>
    </ligand>
</feature>
<feature type="domain" description="Transketolase-like pyrimidine-binding" evidence="17">
    <location>
        <begin position="347"/>
        <end position="519"/>
    </location>
</feature>
<evidence type="ECO:0000256" key="7">
    <source>
        <dbReference type="ARBA" id="ARBA00022842"/>
    </source>
</evidence>
<dbReference type="Pfam" id="PF22613">
    <property type="entry name" value="Transketolase_C_1"/>
    <property type="match status" value="1"/>
</dbReference>
<dbReference type="FunFam" id="3.40.50.970:FF:000004">
    <property type="entry name" value="Transketolase"/>
    <property type="match status" value="1"/>
</dbReference>
<dbReference type="InterPro" id="IPR009014">
    <property type="entry name" value="Transketo_C/PFOR_II"/>
</dbReference>
<dbReference type="InterPro" id="IPR049557">
    <property type="entry name" value="Transketolase_CS"/>
</dbReference>
<dbReference type="InterPro" id="IPR029061">
    <property type="entry name" value="THDP-binding"/>
</dbReference>
<dbReference type="InterPro" id="IPR005478">
    <property type="entry name" value="Transketolase_bac-like"/>
</dbReference>
<name>A0A842HYY7_9SPHN</name>
<dbReference type="PROSITE" id="PS00802">
    <property type="entry name" value="TRANSKETOLASE_2"/>
    <property type="match status" value="1"/>
</dbReference>
<evidence type="ECO:0000256" key="13">
    <source>
        <dbReference type="PIRSR" id="PIRSR605478-3"/>
    </source>
</evidence>
<gene>
    <name evidence="18" type="primary">tkt</name>
    <name evidence="18" type="ORF">H6P80_08040</name>
</gene>
<feature type="binding site" evidence="13">
    <location>
        <position position="155"/>
    </location>
    <ligand>
        <name>thiamine diphosphate</name>
        <dbReference type="ChEBI" id="CHEBI:58937"/>
    </ligand>
</feature>
<evidence type="ECO:0000313" key="18">
    <source>
        <dbReference type="EMBL" id="MBC2777569.1"/>
    </source>
</evidence>
<dbReference type="FunFam" id="3.40.50.970:FF:000003">
    <property type="entry name" value="Transketolase"/>
    <property type="match status" value="1"/>
</dbReference>
<evidence type="ECO:0000256" key="2">
    <source>
        <dbReference type="ARBA" id="ARBA00011738"/>
    </source>
</evidence>
<dbReference type="Proteomes" id="UP000564378">
    <property type="component" value="Unassembled WGS sequence"/>
</dbReference>
<keyword evidence="19" id="KW-1185">Reference proteome</keyword>
<dbReference type="PANTHER" id="PTHR43522">
    <property type="entry name" value="TRANSKETOLASE"/>
    <property type="match status" value="1"/>
</dbReference>
<dbReference type="AlphaFoldDB" id="A0A842HYY7"/>
<evidence type="ECO:0000256" key="3">
    <source>
        <dbReference type="ARBA" id="ARBA00013152"/>
    </source>
</evidence>
<comment type="function">
    <text evidence="16">Catalyzes the transfer of a two-carbon ketol group from a ketose donor to an aldose acceptor, via a covalent intermediate with the cofactor thiamine pyrophosphate.</text>
</comment>
<feature type="binding site" evidence="12">
    <location>
        <position position="350"/>
    </location>
    <ligand>
        <name>substrate</name>
    </ligand>
</feature>
<dbReference type="PROSITE" id="PS00801">
    <property type="entry name" value="TRANSKETOLASE_1"/>
    <property type="match status" value="1"/>
</dbReference>
<sequence>MTVTHTQLANAVRALSMDAVQEANSGHPGMPMGMADVATVLFTKYLKYDPQDPEWFDRDRFVLSAGHGSMLVYSLLHLSGYARPTMDEIRHFRQLGSPCAGHPENFLLRGVESTTGPLGQGLAMAVGMAIAERHLNAHFGDDLVDHRTWVIAGDGCLMEGINHEAVGLAGHLKLGRLITLWDDNGITIDGGTELSTSENVAARYEASGWHVTKCDGHDPDAVRFAIEEALADPRPSLIACKTVIGYGAPTKQGTSATHGAPLGDDEIAGARKELGWDAKPFAIPPEIEEAWKKAGQRSRNEHKAWDDRFAKSAEKDEFERRMAGELPAGDTAIKAYFDSLVADPPKVATRKASEMALTAINEALPETIGGSADLTGSNNTKTGATAPLTADDYGGRYIYYGIREFGMSAAMNGMALHGGVIPYGGTFLVFADYCRPAIRLSALQQVRVVYVMTHDSIGLGEDGPTHQPIEHLASLRAMPNLHVYRPADALETAECWALSLKRKDGPSLLALSRQNLPPVRFDASENLCARGAYRLKAAEKDRRVVLLASGSEVSLALEVAQSLEAQGHGADVVSMPSWEEFAAQDDAYKADVLATGSDVLRVSIEAGATFGWERYTGTDGLNIGIDRFGASAPADKLFEYFGLTEAAITPRILSALKS</sequence>
<dbReference type="SMART" id="SM00861">
    <property type="entry name" value="Transket_pyr"/>
    <property type="match status" value="1"/>
</dbReference>
<evidence type="ECO:0000256" key="4">
    <source>
        <dbReference type="ARBA" id="ARBA00022679"/>
    </source>
</evidence>
<feature type="binding site" evidence="12">
    <location>
        <position position="27"/>
    </location>
    <ligand>
        <name>substrate</name>
    </ligand>
</feature>
<feature type="site" description="Important for catalytic activity" evidence="15">
    <location>
        <position position="258"/>
    </location>
</feature>
<dbReference type="EC" id="2.2.1.1" evidence="3 10"/>
<feature type="binding site" evidence="14">
    <location>
        <position position="184"/>
    </location>
    <ligand>
        <name>Mg(2+)</name>
        <dbReference type="ChEBI" id="CHEBI:18420"/>
    </ligand>
</feature>
<feature type="binding site" evidence="14">
    <location>
        <position position="154"/>
    </location>
    <ligand>
        <name>Mg(2+)</name>
        <dbReference type="ChEBI" id="CHEBI:18420"/>
    </ligand>
</feature>
<evidence type="ECO:0000256" key="10">
    <source>
        <dbReference type="NCBIfam" id="TIGR00232"/>
    </source>
</evidence>
<dbReference type="SUPFAM" id="SSF52518">
    <property type="entry name" value="Thiamin diphosphate-binding fold (THDP-binding)"/>
    <property type="match status" value="2"/>
</dbReference>
<evidence type="ECO:0000259" key="17">
    <source>
        <dbReference type="SMART" id="SM00861"/>
    </source>
</evidence>
<feature type="binding site" evidence="12">
    <location>
        <position position="513"/>
    </location>
    <ligand>
        <name>substrate</name>
    </ligand>
</feature>
<evidence type="ECO:0000256" key="5">
    <source>
        <dbReference type="ARBA" id="ARBA00022723"/>
    </source>
</evidence>
<reference evidence="18 19" key="1">
    <citation type="submission" date="2020-08" db="EMBL/GenBank/DDBJ databases">
        <title>Draft genome sequence of Parasphingopyxis sp. GrpM-11.</title>
        <authorList>
            <person name="Oh J."/>
            <person name="Roh D.-H."/>
        </authorList>
    </citation>
    <scope>NUCLEOTIDE SEQUENCE [LARGE SCALE GENOMIC DNA]</scope>
    <source>
        <strain evidence="18 19">GrpM-11</strain>
    </source>
</reference>
<feature type="binding site" evidence="12">
    <location>
        <position position="377"/>
    </location>
    <ligand>
        <name>substrate</name>
    </ligand>
</feature>
<dbReference type="Pfam" id="PF02779">
    <property type="entry name" value="Transket_pyr"/>
    <property type="match status" value="1"/>
</dbReference>
<comment type="cofactor">
    <cofactor evidence="14">
        <name>Mg(2+)</name>
        <dbReference type="ChEBI" id="CHEBI:18420"/>
    </cofactor>
    <text evidence="14">Binds 1 Mg(2+) ion per subunit. Can also utilize other divalent metal cations, such as Ca(2+), Mn(2+) and Co(2+).</text>
</comment>
<keyword evidence="6 16" id="KW-0106">Calcium</keyword>
<evidence type="ECO:0000256" key="12">
    <source>
        <dbReference type="PIRSR" id="PIRSR605478-2"/>
    </source>
</evidence>
<keyword evidence="4 16" id="KW-0808">Transferase</keyword>